<proteinExistence type="predicted"/>
<feature type="transmembrane region" description="Helical" evidence="7">
    <location>
        <begin position="426"/>
        <end position="445"/>
    </location>
</feature>
<dbReference type="EMBL" id="LFZN01000178">
    <property type="protein sequence ID" value="KXS96323.1"/>
    <property type="molecule type" value="Genomic_DNA"/>
</dbReference>
<keyword evidence="4 7" id="KW-1133">Transmembrane helix</keyword>
<evidence type="ECO:0000256" key="7">
    <source>
        <dbReference type="SAM" id="Phobius"/>
    </source>
</evidence>
<comment type="subcellular location">
    <subcellularLocation>
        <location evidence="1">Membrane</location>
        <topology evidence="1">Multi-pass membrane protein</topology>
    </subcellularLocation>
</comment>
<dbReference type="OrthoDB" id="3257095at2759"/>
<organism evidence="8 9">
    <name type="scientific">Pseudocercospora eumusae</name>
    <dbReference type="NCBI Taxonomy" id="321146"/>
    <lineage>
        <taxon>Eukaryota</taxon>
        <taxon>Fungi</taxon>
        <taxon>Dikarya</taxon>
        <taxon>Ascomycota</taxon>
        <taxon>Pezizomycotina</taxon>
        <taxon>Dothideomycetes</taxon>
        <taxon>Dothideomycetidae</taxon>
        <taxon>Mycosphaerellales</taxon>
        <taxon>Mycosphaerellaceae</taxon>
        <taxon>Pseudocercospora</taxon>
    </lineage>
</organism>
<gene>
    <name evidence="8" type="ORF">AC578_9373</name>
</gene>
<dbReference type="Pfam" id="PF13520">
    <property type="entry name" value="AA_permease_2"/>
    <property type="match status" value="1"/>
</dbReference>
<dbReference type="PANTHER" id="PTHR45649:SF4">
    <property type="entry name" value="TRANSPORTER, PUTATIVE (EUROFUNG)-RELATED"/>
    <property type="match status" value="1"/>
</dbReference>
<keyword evidence="9" id="KW-1185">Reference proteome</keyword>
<evidence type="ECO:0000256" key="4">
    <source>
        <dbReference type="ARBA" id="ARBA00022989"/>
    </source>
</evidence>
<dbReference type="Proteomes" id="UP000070133">
    <property type="component" value="Unassembled WGS sequence"/>
</dbReference>
<dbReference type="PANTHER" id="PTHR45649">
    <property type="entry name" value="AMINO-ACID PERMEASE BAT1"/>
    <property type="match status" value="1"/>
</dbReference>
<evidence type="ECO:0000313" key="8">
    <source>
        <dbReference type="EMBL" id="KXS96323.1"/>
    </source>
</evidence>
<evidence type="ECO:0000313" key="9">
    <source>
        <dbReference type="Proteomes" id="UP000070133"/>
    </source>
</evidence>
<feature type="transmembrane region" description="Helical" evidence="7">
    <location>
        <begin position="89"/>
        <end position="109"/>
    </location>
</feature>
<evidence type="ECO:0000256" key="1">
    <source>
        <dbReference type="ARBA" id="ARBA00004141"/>
    </source>
</evidence>
<accession>A0A139H1I3</accession>
<keyword evidence="2" id="KW-0813">Transport</keyword>
<feature type="transmembrane region" description="Helical" evidence="7">
    <location>
        <begin position="242"/>
        <end position="262"/>
    </location>
</feature>
<dbReference type="InterPro" id="IPR002293">
    <property type="entry name" value="AA/rel_permease1"/>
</dbReference>
<reference evidence="8 9" key="1">
    <citation type="submission" date="2015-07" db="EMBL/GenBank/DDBJ databases">
        <title>Comparative genomics of the Sigatoka disease complex on banana suggests a link between parallel evolutionary changes in Pseudocercospora fijiensis and Pseudocercospora eumusae and increased virulence on the banana host.</title>
        <authorList>
            <person name="Chang T.-C."/>
            <person name="Salvucci A."/>
            <person name="Crous P.W."/>
            <person name="Stergiopoulos I."/>
        </authorList>
    </citation>
    <scope>NUCLEOTIDE SEQUENCE [LARGE SCALE GENOMIC DNA]</scope>
    <source>
        <strain evidence="8 9">CBS 114824</strain>
    </source>
</reference>
<feature type="transmembrane region" description="Helical" evidence="7">
    <location>
        <begin position="121"/>
        <end position="141"/>
    </location>
</feature>
<evidence type="ECO:0000256" key="3">
    <source>
        <dbReference type="ARBA" id="ARBA00022692"/>
    </source>
</evidence>
<keyword evidence="5 7" id="KW-0472">Membrane</keyword>
<evidence type="ECO:0008006" key="10">
    <source>
        <dbReference type="Google" id="ProtNLM"/>
    </source>
</evidence>
<feature type="transmembrane region" description="Helical" evidence="7">
    <location>
        <begin position="492"/>
        <end position="510"/>
    </location>
</feature>
<dbReference type="Gene3D" id="1.20.1740.10">
    <property type="entry name" value="Amino acid/polyamine transporter I"/>
    <property type="match status" value="1"/>
</dbReference>
<evidence type="ECO:0000256" key="5">
    <source>
        <dbReference type="ARBA" id="ARBA00023136"/>
    </source>
</evidence>
<name>A0A139H1I3_9PEZI</name>
<feature type="transmembrane region" description="Helical" evidence="7">
    <location>
        <begin position="522"/>
        <end position="542"/>
    </location>
</feature>
<evidence type="ECO:0000256" key="2">
    <source>
        <dbReference type="ARBA" id="ARBA00022448"/>
    </source>
</evidence>
<feature type="transmembrane region" description="Helical" evidence="7">
    <location>
        <begin position="371"/>
        <end position="393"/>
    </location>
</feature>
<dbReference type="AlphaFoldDB" id="A0A139H1I3"/>
<sequence>MTSQYTYTQLLDMQSHPEPGTPLLTPHLAQNDEIPPTARNDSDFTPSSSSSSSPHLSHSHRRLARCLSSDFQKTAPVNRKKEVQRNFRLISTIFFTSLVTGTWEALLAANSMALTNGGTAGFFWSMIWCYIGQLFIVLSLAEMSSMVPVAGGPYQWVAEFANSKYRRLLTYGAGTLCSIGWQARFTATCYWSARIILALCWLTRPSFEYKQWQHSLLTIAIAFCVSSFTAFAAAHLSLAEGFFAICHIYAFIPIVIILWTMARKKSASEVFTQFTDNGGGWPSLATSVLVGQLPAMFIVSGNEAVVHIAEEVEEPESILPRCIFWSFLANMPPTLLLLITYVFNMGELRLGTDVTHPLVSVFKGAMVSEQATLGFTILVLSMLLMNAVSTMVTTSRHLFSFGRDQALFFSPWISNVHPKLKVPLNAIYLTLLSTTVISFVTIGASAASSTILGLATSTLMSSYLLAIGSLVRKRFRGEQLPNASWSLGKAGFAINCVALFYATWALFWSFWPVHYHVDRGNFNYNCVLFLGWIALTLVMFVLRQRRMQQQRPMEIVPRWTPR</sequence>
<comment type="caution">
    <text evidence="8">The sequence shown here is derived from an EMBL/GenBank/DDBJ whole genome shotgun (WGS) entry which is preliminary data.</text>
</comment>
<keyword evidence="3 7" id="KW-0812">Transmembrane</keyword>
<feature type="transmembrane region" description="Helical" evidence="7">
    <location>
        <begin position="322"/>
        <end position="343"/>
    </location>
</feature>
<dbReference type="GO" id="GO:0022857">
    <property type="term" value="F:transmembrane transporter activity"/>
    <property type="evidence" value="ECO:0007669"/>
    <property type="project" value="InterPro"/>
</dbReference>
<feature type="region of interest" description="Disordered" evidence="6">
    <location>
        <begin position="13"/>
        <end position="58"/>
    </location>
</feature>
<dbReference type="STRING" id="321146.A0A139H1I3"/>
<protein>
    <recommendedName>
        <fullName evidence="10">Amino acid permease/ SLC12A domain-containing protein</fullName>
    </recommendedName>
</protein>
<feature type="compositionally biased region" description="Low complexity" evidence="6">
    <location>
        <begin position="47"/>
        <end position="56"/>
    </location>
</feature>
<feature type="transmembrane region" description="Helical" evidence="7">
    <location>
        <begin position="451"/>
        <end position="471"/>
    </location>
</feature>
<feature type="transmembrane region" description="Helical" evidence="7">
    <location>
        <begin position="216"/>
        <end position="236"/>
    </location>
</feature>
<dbReference type="GO" id="GO:0016020">
    <property type="term" value="C:membrane"/>
    <property type="evidence" value="ECO:0007669"/>
    <property type="project" value="UniProtKB-SubCell"/>
</dbReference>
<evidence type="ECO:0000256" key="6">
    <source>
        <dbReference type="SAM" id="MobiDB-lite"/>
    </source>
</evidence>